<organism evidence="1 2">
    <name type="scientific">Candidatus Sungbacteria bacterium GWC2_49_10</name>
    <dbReference type="NCBI Taxonomy" id="1802263"/>
    <lineage>
        <taxon>Bacteria</taxon>
        <taxon>Candidatus Sungiibacteriota</taxon>
    </lineage>
</organism>
<accession>A0A1G2K3Z7</accession>
<dbReference type="AlphaFoldDB" id="A0A1G2K3Z7"/>
<dbReference type="EMBL" id="MHQB01000045">
    <property type="protein sequence ID" value="OGZ93168.1"/>
    <property type="molecule type" value="Genomic_DNA"/>
</dbReference>
<name>A0A1G2K3Z7_9BACT</name>
<dbReference type="Proteomes" id="UP000177392">
    <property type="component" value="Unassembled WGS sequence"/>
</dbReference>
<sequence>MKEPLGRRACSPNPPAGGEGGNHILILGEENFKITMISRLLCNLKFWYLLALAQLVLWQLTNGGGGPYWFAELVLYLIFFLGLWLDSRYHFRGRLTLSRTKAVFLYFVIFLATAMIYELSLSPTVGSFSEYHPKPIPSFIIIFGLYLALALFNFFLIRRYHYTFNELYFSGGAASIWEGLLFTGVLTAVILSPMFFLAPLTFAYYMLVYGVIFCMPLVFIREELLWSPVETTISFWRKMLYALISTFFGLLAWLGWAKMAHILTSGFEKF</sequence>
<protein>
    <submittedName>
        <fullName evidence="1">Uncharacterized protein</fullName>
    </submittedName>
</protein>
<reference evidence="1 2" key="1">
    <citation type="journal article" date="2016" name="Nat. Commun.">
        <title>Thousands of microbial genomes shed light on interconnected biogeochemical processes in an aquifer system.</title>
        <authorList>
            <person name="Anantharaman K."/>
            <person name="Brown C.T."/>
            <person name="Hug L.A."/>
            <person name="Sharon I."/>
            <person name="Castelle C.J."/>
            <person name="Probst A.J."/>
            <person name="Thomas B.C."/>
            <person name="Singh A."/>
            <person name="Wilkins M.J."/>
            <person name="Karaoz U."/>
            <person name="Brodie E.L."/>
            <person name="Williams K.H."/>
            <person name="Hubbard S.S."/>
            <person name="Banfield J.F."/>
        </authorList>
    </citation>
    <scope>NUCLEOTIDE SEQUENCE [LARGE SCALE GENOMIC DNA]</scope>
</reference>
<gene>
    <name evidence="1" type="ORF">A2131_00490</name>
</gene>
<proteinExistence type="predicted"/>
<evidence type="ECO:0000313" key="1">
    <source>
        <dbReference type="EMBL" id="OGZ93168.1"/>
    </source>
</evidence>
<evidence type="ECO:0000313" key="2">
    <source>
        <dbReference type="Proteomes" id="UP000177392"/>
    </source>
</evidence>
<comment type="caution">
    <text evidence="1">The sequence shown here is derived from an EMBL/GenBank/DDBJ whole genome shotgun (WGS) entry which is preliminary data.</text>
</comment>